<feature type="compositionally biased region" description="Acidic residues" evidence="1">
    <location>
        <begin position="29"/>
        <end position="38"/>
    </location>
</feature>
<dbReference type="Gene3D" id="1.20.5.170">
    <property type="match status" value="1"/>
</dbReference>
<feature type="region of interest" description="Disordered" evidence="1">
    <location>
        <begin position="82"/>
        <end position="101"/>
    </location>
</feature>
<sequence length="184" mass="21687">MTMESSTIAADNYAQKKFSVLKRKRSQDDFEPELDVEFISEQPPAKRGFFRPWLDEPQPARKSNTNSNNNNPLNSITYHANMVRSQTPKQRSPKEQQRRDRNTLACLLSRRARQAKQLALEQQYQQFRQQHEANLQQQIRLSLYYVRFLQQAMASSSPLPPTPQQRQLQQIQQCWPQQAALMKR</sequence>
<dbReference type="AlphaFoldDB" id="A0A0M4EAT3"/>
<evidence type="ECO:0000313" key="3">
    <source>
        <dbReference type="Proteomes" id="UP000494163"/>
    </source>
</evidence>
<dbReference type="OrthoDB" id="7862047at2759"/>
<name>A0A0M4EAT3_DROBS</name>
<evidence type="ECO:0000313" key="2">
    <source>
        <dbReference type="EMBL" id="ALC38397.1"/>
    </source>
</evidence>
<evidence type="ECO:0000256" key="1">
    <source>
        <dbReference type="SAM" id="MobiDB-lite"/>
    </source>
</evidence>
<dbReference type="EMBL" id="CP012523">
    <property type="protein sequence ID" value="ALC38397.1"/>
    <property type="molecule type" value="Genomic_DNA"/>
</dbReference>
<accession>A0A0M4EAT3</accession>
<protein>
    <submittedName>
        <fullName evidence="2">CG16813</fullName>
    </submittedName>
</protein>
<proteinExistence type="predicted"/>
<dbReference type="OMA" id="YAHKKFS"/>
<feature type="compositionally biased region" description="Basic and acidic residues" evidence="1">
    <location>
        <begin position="92"/>
        <end position="101"/>
    </location>
</feature>
<keyword evidence="3" id="KW-1185">Reference proteome</keyword>
<feature type="region of interest" description="Disordered" evidence="1">
    <location>
        <begin position="1"/>
        <end position="75"/>
    </location>
</feature>
<dbReference type="STRING" id="30019.A0A0M4EAT3"/>
<reference evidence="2 3" key="1">
    <citation type="submission" date="2015-08" db="EMBL/GenBank/DDBJ databases">
        <title>Ancestral chromatin configuration constrains chromatin evolution on differentiating sex chromosomes in Drosophila.</title>
        <authorList>
            <person name="Zhou Q."/>
            <person name="Bachtrog D."/>
        </authorList>
    </citation>
    <scope>NUCLEOTIDE SEQUENCE [LARGE SCALE GENOMIC DNA]</scope>
    <source>
        <tissue evidence="2">Whole larvae</tissue>
    </source>
</reference>
<organism evidence="2 3">
    <name type="scientific">Drosophila busckii</name>
    <name type="common">Fruit fly</name>
    <dbReference type="NCBI Taxonomy" id="30019"/>
    <lineage>
        <taxon>Eukaryota</taxon>
        <taxon>Metazoa</taxon>
        <taxon>Ecdysozoa</taxon>
        <taxon>Arthropoda</taxon>
        <taxon>Hexapoda</taxon>
        <taxon>Insecta</taxon>
        <taxon>Pterygota</taxon>
        <taxon>Neoptera</taxon>
        <taxon>Endopterygota</taxon>
        <taxon>Diptera</taxon>
        <taxon>Brachycera</taxon>
        <taxon>Muscomorpha</taxon>
        <taxon>Ephydroidea</taxon>
        <taxon>Drosophilidae</taxon>
        <taxon>Drosophila</taxon>
    </lineage>
</organism>
<feature type="compositionally biased region" description="Low complexity" evidence="1">
    <location>
        <begin position="63"/>
        <end position="75"/>
    </location>
</feature>
<dbReference type="Proteomes" id="UP000494163">
    <property type="component" value="Chromosome 2L"/>
</dbReference>
<gene>
    <name evidence="2" type="ORF">Dbus_chr2Lg482</name>
</gene>